<protein>
    <submittedName>
        <fullName evidence="5">Transcription antitermination protein NusG</fullName>
    </submittedName>
</protein>
<dbReference type="SMART" id="SM00738">
    <property type="entry name" value="NGN"/>
    <property type="match status" value="1"/>
</dbReference>
<dbReference type="PANTHER" id="PTHR30265">
    <property type="entry name" value="RHO-INTERACTING TRANSCRIPTION TERMINATION FACTOR NUSG"/>
    <property type="match status" value="1"/>
</dbReference>
<dbReference type="CDD" id="cd06091">
    <property type="entry name" value="KOW_NusG"/>
    <property type="match status" value="1"/>
</dbReference>
<dbReference type="GO" id="GO:0005829">
    <property type="term" value="C:cytosol"/>
    <property type="evidence" value="ECO:0007669"/>
    <property type="project" value="TreeGrafter"/>
</dbReference>
<dbReference type="InterPro" id="IPR006645">
    <property type="entry name" value="NGN-like_dom"/>
</dbReference>
<dbReference type="EMBL" id="CP003984">
    <property type="protein sequence ID" value="AII85598.1"/>
    <property type="molecule type" value="Genomic_DNA"/>
</dbReference>
<evidence type="ECO:0000256" key="1">
    <source>
        <dbReference type="ARBA" id="ARBA00022814"/>
    </source>
</evidence>
<organism evidence="5 6">
    <name type="scientific">Planktomarina temperata RCA23</name>
    <dbReference type="NCBI Taxonomy" id="666509"/>
    <lineage>
        <taxon>Bacteria</taxon>
        <taxon>Pseudomonadati</taxon>
        <taxon>Pseudomonadota</taxon>
        <taxon>Alphaproteobacteria</taxon>
        <taxon>Rhodobacterales</taxon>
        <taxon>Paracoccaceae</taxon>
        <taxon>Planktomarina</taxon>
    </lineage>
</organism>
<dbReference type="Gene3D" id="3.30.70.940">
    <property type="entry name" value="NusG, N-terminal domain"/>
    <property type="match status" value="1"/>
</dbReference>
<dbReference type="InterPro" id="IPR043425">
    <property type="entry name" value="NusG-like"/>
</dbReference>
<evidence type="ECO:0000256" key="2">
    <source>
        <dbReference type="ARBA" id="ARBA00023015"/>
    </source>
</evidence>
<dbReference type="RefSeq" id="WP_044048405.1">
    <property type="nucleotide sequence ID" value="NZ_CP003984.1"/>
</dbReference>
<dbReference type="Proteomes" id="UP000028680">
    <property type="component" value="Chromosome"/>
</dbReference>
<dbReference type="Pfam" id="PF02357">
    <property type="entry name" value="NusG"/>
    <property type="match status" value="1"/>
</dbReference>
<dbReference type="InterPro" id="IPR036735">
    <property type="entry name" value="NGN_dom_sf"/>
</dbReference>
<dbReference type="AlphaFoldDB" id="A0AAN0RG97"/>
<keyword evidence="1" id="KW-0889">Transcription antitermination</keyword>
<evidence type="ECO:0000313" key="5">
    <source>
        <dbReference type="EMBL" id="AII85598.1"/>
    </source>
</evidence>
<feature type="domain" description="NusG-like N-terminal" evidence="4">
    <location>
        <begin position="3"/>
        <end position="102"/>
    </location>
</feature>
<dbReference type="GO" id="GO:0006354">
    <property type="term" value="P:DNA-templated transcription elongation"/>
    <property type="evidence" value="ECO:0007669"/>
    <property type="project" value="InterPro"/>
</dbReference>
<accession>A0AAN0RG97</accession>
<sequence length="167" mass="19277">MSTKHWFLLQYKPNSHRLALRNLHRQGFETFLPMQDVTQRHSTKFVQQRRPLFPGYMFVSFALDTAPWRKINSTVGVARLVSFDGQPKALPPDLIAGLMARCDTQGRVLPPDQFAPGDELQVMSVPFAEYVATIETIDAEQRIWLLMEFMGQKTRMAVWPEQVQLTK</sequence>
<dbReference type="KEGG" id="ptp:RCA23_c00250"/>
<keyword evidence="3" id="KW-0804">Transcription</keyword>
<reference evidence="5 6" key="1">
    <citation type="journal article" date="2014" name="ISME J.">
        <title>Adaptation of an abundant Roseobacter RCA organism to pelagic systems revealed by genomic and transcriptomic analyses.</title>
        <authorList>
            <person name="Voget S."/>
            <person name="Wemheuer B."/>
            <person name="Brinkhoff T."/>
            <person name="Vollmers J."/>
            <person name="Dietrich S."/>
            <person name="Giebel H.A."/>
            <person name="Beardsley C."/>
            <person name="Sardemann C."/>
            <person name="Bakenhus I."/>
            <person name="Billerbeck S."/>
            <person name="Daniel R."/>
            <person name="Simon M."/>
        </authorList>
    </citation>
    <scope>NUCLEOTIDE SEQUENCE [LARGE SCALE GENOMIC DNA]</scope>
    <source>
        <strain evidence="5 6">RCA23</strain>
    </source>
</reference>
<dbReference type="GO" id="GO:0031564">
    <property type="term" value="P:transcription antitermination"/>
    <property type="evidence" value="ECO:0007669"/>
    <property type="project" value="UniProtKB-KW"/>
</dbReference>
<keyword evidence="2" id="KW-0805">Transcription regulation</keyword>
<gene>
    <name evidence="5" type="primary">nusG1</name>
    <name evidence="5" type="ORF">RCA23_c00250</name>
</gene>
<dbReference type="PANTHER" id="PTHR30265:SF7">
    <property type="entry name" value="TRANSCRIPTION ANTITERMINATION PROTEIN RFAH"/>
    <property type="match status" value="1"/>
</dbReference>
<dbReference type="SUPFAM" id="SSF82679">
    <property type="entry name" value="N-utilization substance G protein NusG, N-terminal domain"/>
    <property type="match status" value="1"/>
</dbReference>
<evidence type="ECO:0000256" key="3">
    <source>
        <dbReference type="ARBA" id="ARBA00023163"/>
    </source>
</evidence>
<name>A0AAN0RG97_9RHOB</name>
<dbReference type="CDD" id="cd09892">
    <property type="entry name" value="NGN_SP_RfaH"/>
    <property type="match status" value="1"/>
</dbReference>
<evidence type="ECO:0000259" key="4">
    <source>
        <dbReference type="SMART" id="SM00738"/>
    </source>
</evidence>
<evidence type="ECO:0000313" key="6">
    <source>
        <dbReference type="Proteomes" id="UP000028680"/>
    </source>
</evidence>
<keyword evidence="6" id="KW-1185">Reference proteome</keyword>
<proteinExistence type="predicted"/>